<sequence>MSLSSATHLRVTLKVTLAHYRQAPLQAFAILIGIVLAVTLFVAVQAVNLNAKRSYAESTESLSIKAENLIIPLSGQRYLPESLYFKLRQSGLSRALPVIKGRVRGGEGRRYSIEGIDIVAAITSRRGQQTQNEQEGANLFASSFPISDLLAGKAIVIVSESQHKVMGGKKQITLDDVVTSIVVIPDEWQLGSRLLMDIGFAQTLLNKAGLLSYIAVLENDSANSLRWQSLIADDAQWIANTKSTDLGSLTDSFHLNLTAMSLLAFLVGLFIAYNGVKYSLLKRNRLLVQLQQAGLTASTVFLSLIVELIILVGFGTTLGFIFGIQLSHWLHPTVALTLEQLYGATLLPGSWKWQWWGQALILTLIASLLACWQHFKQRVSQPLSSHGGFYQAPEQTNETLLVKVGGLLIVTALLGLWLSSHFRLTMFWLGVLIVAIPMLLPKSLGLLARWAEQRANIGLGQYLFAELKELVAPLSLAMMALLLAVTANIGMNTLVGSFETTLKHWLEQRLHADIYISPSQAEMVNVEKKLEQFEQIEEVYKQYYVQEKVDGLPTRLGTKDPATLEQTMVFHSQVPDFWQHFYSGEVVAISEPMAVKLDLSLGSIMPNSLVSGVSLSVGAIFYDYGSPDGEVLISPQLWQSQGYSMVPSSLGIKVAGDKAIVLYTLKDELQLHSSQLFDQQEIKSIALDIFSRTFAITSILNWVTLLVAVVGLFTSCFMLLEARKAAIARLYALGVYKAQLFALVIGQMVALVLFTLVVSLPLGALVGYVLTDIVTLRAFGWSLNFVWNWMDVVSLAFITVIVAVIATIIPLWHLVSKPVVSSLQSEVM</sequence>
<feature type="transmembrane region" description="Helical" evidence="6">
    <location>
        <begin position="789"/>
        <end position="815"/>
    </location>
</feature>
<feature type="transmembrane region" description="Helical" evidence="6">
    <location>
        <begin position="253"/>
        <end position="273"/>
    </location>
</feature>
<dbReference type="RefSeq" id="WP_244355819.1">
    <property type="nucleotide sequence ID" value="NZ_JAJNNZ010000003.1"/>
</dbReference>
<feature type="transmembrane region" description="Helical" evidence="6">
    <location>
        <begin position="699"/>
        <end position="720"/>
    </location>
</feature>
<dbReference type="InterPro" id="IPR003838">
    <property type="entry name" value="ABC3_permease_C"/>
</dbReference>
<reference evidence="8" key="1">
    <citation type="submission" date="2021-11" db="EMBL/GenBank/DDBJ databases">
        <title>Vibrio ZSDE26 sp. nov. and Vibrio ZSDZ34 sp. nov., isolated from coastal seawater in Qingdao.</title>
        <authorList>
            <person name="Zhang P."/>
        </authorList>
    </citation>
    <scope>NUCLEOTIDE SEQUENCE</scope>
    <source>
        <strain evidence="8">ZSDZ34</strain>
    </source>
</reference>
<feature type="transmembrane region" description="Helical" evidence="6">
    <location>
        <begin position="294"/>
        <end position="322"/>
    </location>
</feature>
<protein>
    <submittedName>
        <fullName evidence="8">FtsX-like permease family protein</fullName>
    </submittedName>
</protein>
<dbReference type="Proteomes" id="UP001139488">
    <property type="component" value="Unassembled WGS sequence"/>
</dbReference>
<evidence type="ECO:0000313" key="9">
    <source>
        <dbReference type="Proteomes" id="UP001139488"/>
    </source>
</evidence>
<evidence type="ECO:0000256" key="2">
    <source>
        <dbReference type="ARBA" id="ARBA00022475"/>
    </source>
</evidence>
<name>A0A9X1W9V1_9VIBR</name>
<keyword evidence="3 6" id="KW-0812">Transmembrane</keyword>
<organism evidence="8 9">
    <name type="scientific">Vibrio gelatinilyticus</name>
    <dbReference type="NCBI Taxonomy" id="2893468"/>
    <lineage>
        <taxon>Bacteria</taxon>
        <taxon>Pseudomonadati</taxon>
        <taxon>Pseudomonadota</taxon>
        <taxon>Gammaproteobacteria</taxon>
        <taxon>Vibrionales</taxon>
        <taxon>Vibrionaceae</taxon>
        <taxon>Vibrio</taxon>
    </lineage>
</organism>
<evidence type="ECO:0000256" key="5">
    <source>
        <dbReference type="ARBA" id="ARBA00023136"/>
    </source>
</evidence>
<evidence type="ECO:0000256" key="1">
    <source>
        <dbReference type="ARBA" id="ARBA00004651"/>
    </source>
</evidence>
<feature type="transmembrane region" description="Helical" evidence="6">
    <location>
        <begin position="426"/>
        <end position="450"/>
    </location>
</feature>
<comment type="subcellular location">
    <subcellularLocation>
        <location evidence="1">Cell membrane</location>
        <topology evidence="1">Multi-pass membrane protein</topology>
    </subcellularLocation>
</comment>
<dbReference type="InterPro" id="IPR038766">
    <property type="entry name" value="Membrane_comp_ABC_pdt"/>
</dbReference>
<feature type="transmembrane region" description="Helical" evidence="6">
    <location>
        <begin position="355"/>
        <end position="375"/>
    </location>
</feature>
<feature type="domain" description="ABC3 transporter permease C-terminal" evidence="7">
    <location>
        <begin position="259"/>
        <end position="373"/>
    </location>
</feature>
<keyword evidence="9" id="KW-1185">Reference proteome</keyword>
<dbReference type="GO" id="GO:0005886">
    <property type="term" value="C:plasma membrane"/>
    <property type="evidence" value="ECO:0007669"/>
    <property type="project" value="UniProtKB-SubCell"/>
</dbReference>
<keyword evidence="2" id="KW-1003">Cell membrane</keyword>
<evidence type="ECO:0000256" key="4">
    <source>
        <dbReference type="ARBA" id="ARBA00022989"/>
    </source>
</evidence>
<feature type="transmembrane region" description="Helical" evidence="6">
    <location>
        <begin position="740"/>
        <end position="769"/>
    </location>
</feature>
<dbReference type="Pfam" id="PF02687">
    <property type="entry name" value="FtsX"/>
    <property type="match status" value="2"/>
</dbReference>
<feature type="transmembrane region" description="Helical" evidence="6">
    <location>
        <begin position="470"/>
        <end position="491"/>
    </location>
</feature>
<comment type="caution">
    <text evidence="8">The sequence shown here is derived from an EMBL/GenBank/DDBJ whole genome shotgun (WGS) entry which is preliminary data.</text>
</comment>
<dbReference type="PANTHER" id="PTHR30287:SF2">
    <property type="entry name" value="BLL1001 PROTEIN"/>
    <property type="match status" value="1"/>
</dbReference>
<keyword evidence="5 6" id="KW-0472">Membrane</keyword>
<evidence type="ECO:0000256" key="3">
    <source>
        <dbReference type="ARBA" id="ARBA00022692"/>
    </source>
</evidence>
<accession>A0A9X1W9V1</accession>
<keyword evidence="4 6" id="KW-1133">Transmembrane helix</keyword>
<feature type="transmembrane region" description="Helical" evidence="6">
    <location>
        <begin position="400"/>
        <end position="420"/>
    </location>
</feature>
<feature type="domain" description="ABC3 transporter permease C-terminal" evidence="7">
    <location>
        <begin position="699"/>
        <end position="818"/>
    </location>
</feature>
<dbReference type="PANTHER" id="PTHR30287">
    <property type="entry name" value="MEMBRANE COMPONENT OF PREDICTED ABC SUPERFAMILY METABOLITE UPTAKE TRANSPORTER"/>
    <property type="match status" value="1"/>
</dbReference>
<gene>
    <name evidence="8" type="ORF">LNL84_05985</name>
</gene>
<dbReference type="AlphaFoldDB" id="A0A9X1W9V1"/>
<evidence type="ECO:0000256" key="6">
    <source>
        <dbReference type="SAM" id="Phobius"/>
    </source>
</evidence>
<dbReference type="EMBL" id="JAJNNZ010000003">
    <property type="protein sequence ID" value="MCJ2376381.1"/>
    <property type="molecule type" value="Genomic_DNA"/>
</dbReference>
<evidence type="ECO:0000313" key="8">
    <source>
        <dbReference type="EMBL" id="MCJ2376381.1"/>
    </source>
</evidence>
<feature type="transmembrane region" description="Helical" evidence="6">
    <location>
        <begin position="23"/>
        <end position="44"/>
    </location>
</feature>
<proteinExistence type="predicted"/>
<evidence type="ECO:0000259" key="7">
    <source>
        <dbReference type="Pfam" id="PF02687"/>
    </source>
</evidence>